<proteinExistence type="predicted"/>
<name>A0ABV0WT79_9TELE</name>
<organism evidence="1 2">
    <name type="scientific">Xenotaenia resolanae</name>
    <dbReference type="NCBI Taxonomy" id="208358"/>
    <lineage>
        <taxon>Eukaryota</taxon>
        <taxon>Metazoa</taxon>
        <taxon>Chordata</taxon>
        <taxon>Craniata</taxon>
        <taxon>Vertebrata</taxon>
        <taxon>Euteleostomi</taxon>
        <taxon>Actinopterygii</taxon>
        <taxon>Neopterygii</taxon>
        <taxon>Teleostei</taxon>
        <taxon>Neoteleostei</taxon>
        <taxon>Acanthomorphata</taxon>
        <taxon>Ovalentaria</taxon>
        <taxon>Atherinomorphae</taxon>
        <taxon>Cyprinodontiformes</taxon>
        <taxon>Goodeidae</taxon>
        <taxon>Xenotaenia</taxon>
    </lineage>
</organism>
<keyword evidence="2" id="KW-1185">Reference proteome</keyword>
<dbReference type="EMBL" id="JAHRIM010062391">
    <property type="protein sequence ID" value="MEQ2271642.1"/>
    <property type="molecule type" value="Genomic_DNA"/>
</dbReference>
<dbReference type="Proteomes" id="UP001444071">
    <property type="component" value="Unassembled WGS sequence"/>
</dbReference>
<reference evidence="1 2" key="1">
    <citation type="submission" date="2021-06" db="EMBL/GenBank/DDBJ databases">
        <authorList>
            <person name="Palmer J.M."/>
        </authorList>
    </citation>
    <scope>NUCLEOTIDE SEQUENCE [LARGE SCALE GENOMIC DNA]</scope>
    <source>
        <strain evidence="1 2">XR_2019</strain>
        <tissue evidence="1">Muscle</tissue>
    </source>
</reference>
<gene>
    <name evidence="1" type="ORF">XENORESO_007071</name>
</gene>
<evidence type="ECO:0000313" key="2">
    <source>
        <dbReference type="Proteomes" id="UP001444071"/>
    </source>
</evidence>
<protein>
    <recommendedName>
        <fullName evidence="3">Secreted protein</fullName>
    </recommendedName>
</protein>
<accession>A0ABV0WT79</accession>
<evidence type="ECO:0008006" key="3">
    <source>
        <dbReference type="Google" id="ProtNLM"/>
    </source>
</evidence>
<sequence>MHASSRALFLFFMVGREEHQTSSDFDKDTHFRRWFYVPQKKEPTHRIVCLQSLRSTAQKKVQLAPEKNITAPRMSGPHTCVYLSFLRHLCQRRKRKERERESELDRPTAASGYMFKCSSHVAMADRRKNALLSSNLRWSGLKAEHAVAVFAG</sequence>
<evidence type="ECO:0000313" key="1">
    <source>
        <dbReference type="EMBL" id="MEQ2271642.1"/>
    </source>
</evidence>
<comment type="caution">
    <text evidence="1">The sequence shown here is derived from an EMBL/GenBank/DDBJ whole genome shotgun (WGS) entry which is preliminary data.</text>
</comment>